<keyword evidence="5" id="KW-0430">Lectin</keyword>
<feature type="chain" id="PRO_5046799440" description="Lectin-like protein BA14k" evidence="8">
    <location>
        <begin position="46"/>
        <end position="133"/>
    </location>
</feature>
<name>A0ABY1P4M3_9HYPH</name>
<comment type="caution">
    <text evidence="9">The sequence shown here is derived from an EMBL/GenBank/DDBJ whole genome shotgun (WGS) entry which is preliminary data.</text>
</comment>
<comment type="similarity">
    <text evidence="2">Belongs to the BA14k family.</text>
</comment>
<keyword evidence="4" id="KW-1003">Cell membrane</keyword>
<sequence>MKRGKTNRLAVERDTAMFKKFATTSVALALVAGASLALPAQSAKAAEGWQVGVGIAGGLAAGAILGSALSQPRYHAAPRYYAPPPVYHPAPVVTYRPAPWSPAWYNYCSRKYRSFNPRTGYFLAYSGQYKFCR</sequence>
<keyword evidence="7" id="KW-0812">Transmembrane</keyword>
<protein>
    <recommendedName>
        <fullName evidence="3">Lectin-like protein BA14k</fullName>
    </recommendedName>
</protein>
<evidence type="ECO:0000256" key="8">
    <source>
        <dbReference type="SAM" id="SignalP"/>
    </source>
</evidence>
<dbReference type="Pfam" id="PF07886">
    <property type="entry name" value="BA14K"/>
    <property type="match status" value="1"/>
</dbReference>
<dbReference type="EMBL" id="FXTT01000003">
    <property type="protein sequence ID" value="SMP23868.1"/>
    <property type="molecule type" value="Genomic_DNA"/>
</dbReference>
<evidence type="ECO:0000256" key="2">
    <source>
        <dbReference type="ARBA" id="ARBA00010270"/>
    </source>
</evidence>
<comment type="function">
    <text evidence="6">Has immunoglobulin-binding and hemagglutination properties, and can bind to mannose. Essential for virulence. May be involved in LPS biosynthesis or polysaccharide transport.</text>
</comment>
<accession>A0ABY1P4M3</accession>
<keyword evidence="10" id="KW-1185">Reference proteome</keyword>
<comment type="subcellular location">
    <subcellularLocation>
        <location evidence="1">Membrane</location>
        <topology evidence="1">Single-pass membrane protein</topology>
    </subcellularLocation>
</comment>
<keyword evidence="7" id="KW-0472">Membrane</keyword>
<evidence type="ECO:0000256" key="7">
    <source>
        <dbReference type="SAM" id="Phobius"/>
    </source>
</evidence>
<evidence type="ECO:0000256" key="3">
    <source>
        <dbReference type="ARBA" id="ARBA00020552"/>
    </source>
</evidence>
<evidence type="ECO:0000256" key="4">
    <source>
        <dbReference type="ARBA" id="ARBA00022475"/>
    </source>
</evidence>
<evidence type="ECO:0000313" key="10">
    <source>
        <dbReference type="Proteomes" id="UP001157914"/>
    </source>
</evidence>
<reference evidence="9 10" key="1">
    <citation type="submission" date="2017-05" db="EMBL/GenBank/DDBJ databases">
        <authorList>
            <person name="Varghese N."/>
            <person name="Submissions S."/>
        </authorList>
    </citation>
    <scope>NUCLEOTIDE SEQUENCE [LARGE SCALE GENOMIC DNA]</scope>
    <source>
        <strain evidence="9 10">DSM 15949</strain>
    </source>
</reference>
<evidence type="ECO:0000256" key="5">
    <source>
        <dbReference type="ARBA" id="ARBA00022734"/>
    </source>
</evidence>
<gene>
    <name evidence="9" type="ORF">SAMN06265374_2322</name>
</gene>
<feature type="signal peptide" evidence="8">
    <location>
        <begin position="1"/>
        <end position="45"/>
    </location>
</feature>
<keyword evidence="7" id="KW-1133">Transmembrane helix</keyword>
<evidence type="ECO:0000256" key="1">
    <source>
        <dbReference type="ARBA" id="ARBA00004167"/>
    </source>
</evidence>
<proteinExistence type="inferred from homology"/>
<evidence type="ECO:0000313" key="9">
    <source>
        <dbReference type="EMBL" id="SMP23868.1"/>
    </source>
</evidence>
<keyword evidence="8" id="KW-0732">Signal</keyword>
<dbReference type="Proteomes" id="UP001157914">
    <property type="component" value="Unassembled WGS sequence"/>
</dbReference>
<feature type="transmembrane region" description="Helical" evidence="7">
    <location>
        <begin position="49"/>
        <end position="69"/>
    </location>
</feature>
<evidence type="ECO:0000256" key="6">
    <source>
        <dbReference type="ARBA" id="ARBA00025321"/>
    </source>
</evidence>
<organism evidence="9 10">
    <name type="scientific">Roseibium denhamense</name>
    <dbReference type="NCBI Taxonomy" id="76305"/>
    <lineage>
        <taxon>Bacteria</taxon>
        <taxon>Pseudomonadati</taxon>
        <taxon>Pseudomonadota</taxon>
        <taxon>Alphaproteobacteria</taxon>
        <taxon>Hyphomicrobiales</taxon>
        <taxon>Stappiaceae</taxon>
        <taxon>Roseibium</taxon>
    </lineage>
</organism>
<dbReference type="InterPro" id="IPR012413">
    <property type="entry name" value="BA14K"/>
</dbReference>